<comment type="caution">
    <text evidence="2">The sequence shown here is derived from an EMBL/GenBank/DDBJ whole genome shotgun (WGS) entry which is preliminary data.</text>
</comment>
<dbReference type="RefSeq" id="WP_359782929.1">
    <property type="nucleotide sequence ID" value="NZ_JBEYRR010000013.1"/>
</dbReference>
<name>A0ABV3M650_9ACTN</name>
<organism evidence="2 3">
    <name type="scientific">Streptomyces huasconensis</name>
    <dbReference type="NCBI Taxonomy" id="1854574"/>
    <lineage>
        <taxon>Bacteria</taxon>
        <taxon>Bacillati</taxon>
        <taxon>Actinomycetota</taxon>
        <taxon>Actinomycetes</taxon>
        <taxon>Kitasatosporales</taxon>
        <taxon>Streptomycetaceae</taxon>
        <taxon>Streptomyces</taxon>
    </lineage>
</organism>
<protein>
    <submittedName>
        <fullName evidence="2">Uncharacterized protein</fullName>
    </submittedName>
</protein>
<dbReference type="EMBL" id="JBEYRS010000018">
    <property type="protein sequence ID" value="MEW2366724.1"/>
    <property type="molecule type" value="Genomic_DNA"/>
</dbReference>
<keyword evidence="3" id="KW-1185">Reference proteome</keyword>
<sequence length="306" mass="32437">MLVTLLGTLVTLGVTGGFGWIGDQISDDKPPIHVSGSRQPRAAVSAKPSPPGESPTPLPSQPAPGTPATGAPGASPEENSDQTAAEQQGIHSRPNAYICPWNAWVVNKPLQAFGSVPVDTKGDPDPRLISAKTAGDPDKTHLTIDIQSADARPLVIKKLRINVIKRRPAPHADAATLVGLKQGGCGGEQAEVKAHADLDGGASFASVELSAQTPLPQELLDGRTLTIDLTVETRTCDCTWVPEITWVKDGTAHRTEFRIRGDALRTIPSAGLQRLAWEQDPNTQKWSVTSFDETILDGTRKRGPSG</sequence>
<feature type="compositionally biased region" description="Polar residues" evidence="1">
    <location>
        <begin position="81"/>
        <end position="90"/>
    </location>
</feature>
<evidence type="ECO:0000256" key="1">
    <source>
        <dbReference type="SAM" id="MobiDB-lite"/>
    </source>
</evidence>
<gene>
    <name evidence="2" type="ORF">AB0887_32840</name>
</gene>
<accession>A0ABV3M650</accession>
<dbReference type="Proteomes" id="UP001553843">
    <property type="component" value="Unassembled WGS sequence"/>
</dbReference>
<feature type="compositionally biased region" description="Pro residues" evidence="1">
    <location>
        <begin position="48"/>
        <end position="65"/>
    </location>
</feature>
<evidence type="ECO:0000313" key="2">
    <source>
        <dbReference type="EMBL" id="MEW2366724.1"/>
    </source>
</evidence>
<feature type="region of interest" description="Disordered" evidence="1">
    <location>
        <begin position="27"/>
        <end position="90"/>
    </location>
</feature>
<reference evidence="2 3" key="1">
    <citation type="submission" date="2024-06" db="EMBL/GenBank/DDBJ databases">
        <title>The Natural Products Discovery Center: Release of the First 8490 Sequenced Strains for Exploring Actinobacteria Biosynthetic Diversity.</title>
        <authorList>
            <person name="Kalkreuter E."/>
            <person name="Kautsar S.A."/>
            <person name="Yang D."/>
            <person name="Bader C.D."/>
            <person name="Teijaro C.N."/>
            <person name="Fluegel L."/>
            <person name="Davis C.M."/>
            <person name="Simpson J.R."/>
            <person name="Lauterbach L."/>
            <person name="Steele A.D."/>
            <person name="Gui C."/>
            <person name="Meng S."/>
            <person name="Li G."/>
            <person name="Viehrig K."/>
            <person name="Ye F."/>
            <person name="Su P."/>
            <person name="Kiefer A.F."/>
            <person name="Nichols A."/>
            <person name="Cepeda A.J."/>
            <person name="Yan W."/>
            <person name="Fan B."/>
            <person name="Jiang Y."/>
            <person name="Adhikari A."/>
            <person name="Zheng C.-J."/>
            <person name="Schuster L."/>
            <person name="Cowan T.M."/>
            <person name="Smanski M.J."/>
            <person name="Chevrette M.G."/>
            <person name="De Carvalho L.P.S."/>
            <person name="Shen B."/>
        </authorList>
    </citation>
    <scope>NUCLEOTIDE SEQUENCE [LARGE SCALE GENOMIC DNA]</scope>
    <source>
        <strain evidence="2 3">NPDC047833</strain>
    </source>
</reference>
<evidence type="ECO:0000313" key="3">
    <source>
        <dbReference type="Proteomes" id="UP001553843"/>
    </source>
</evidence>
<proteinExistence type="predicted"/>